<dbReference type="InterPro" id="IPR050384">
    <property type="entry name" value="Endophilin_SH3RF"/>
</dbReference>
<feature type="non-terminal residue" evidence="5">
    <location>
        <position position="1"/>
    </location>
</feature>
<dbReference type="Proteomes" id="UP001153148">
    <property type="component" value="Unassembled WGS sequence"/>
</dbReference>
<name>A0ABN7PKG3_TIMPD</name>
<sequence>EMVVLTRRVDDNWFEGRIGAKKGIFPVSYVEVLQEPGERPMTPSTPVNKPVTSPASHSVLVNGSSSSKPQNHPHTSSYYKTSICGTLRHAAPPESPAHQHTTSCQPDIAHRHPL</sequence>
<feature type="compositionally biased region" description="Polar residues" evidence="3">
    <location>
        <begin position="68"/>
        <end position="84"/>
    </location>
</feature>
<evidence type="ECO:0000256" key="3">
    <source>
        <dbReference type="SAM" id="MobiDB-lite"/>
    </source>
</evidence>
<dbReference type="PROSITE" id="PS50002">
    <property type="entry name" value="SH3"/>
    <property type="match status" value="1"/>
</dbReference>
<evidence type="ECO:0000256" key="2">
    <source>
        <dbReference type="PROSITE-ProRule" id="PRU00192"/>
    </source>
</evidence>
<dbReference type="EMBL" id="CAJPIN010085183">
    <property type="protein sequence ID" value="CAG2068248.1"/>
    <property type="molecule type" value="Genomic_DNA"/>
</dbReference>
<keyword evidence="6" id="KW-1185">Reference proteome</keyword>
<dbReference type="Gene3D" id="2.30.30.40">
    <property type="entry name" value="SH3 Domains"/>
    <property type="match status" value="1"/>
</dbReference>
<feature type="compositionally biased region" description="Polar residues" evidence="3">
    <location>
        <begin position="42"/>
        <end position="55"/>
    </location>
</feature>
<evidence type="ECO:0000259" key="4">
    <source>
        <dbReference type="PROSITE" id="PS50002"/>
    </source>
</evidence>
<feature type="compositionally biased region" description="Low complexity" evidence="3">
    <location>
        <begin position="56"/>
        <end position="67"/>
    </location>
</feature>
<evidence type="ECO:0000313" key="5">
    <source>
        <dbReference type="EMBL" id="CAG2068248.1"/>
    </source>
</evidence>
<dbReference type="InterPro" id="IPR001452">
    <property type="entry name" value="SH3_domain"/>
</dbReference>
<dbReference type="PANTHER" id="PTHR14167:SF116">
    <property type="entry name" value="CAP, ISOFORM AC"/>
    <property type="match status" value="1"/>
</dbReference>
<gene>
    <name evidence="5" type="ORF">TPAB3V08_LOCUS15191</name>
</gene>
<accession>A0ABN7PKG3</accession>
<evidence type="ECO:0000256" key="1">
    <source>
        <dbReference type="ARBA" id="ARBA00022443"/>
    </source>
</evidence>
<evidence type="ECO:0000313" key="6">
    <source>
        <dbReference type="Proteomes" id="UP001153148"/>
    </source>
</evidence>
<keyword evidence="1 2" id="KW-0728">SH3 domain</keyword>
<feature type="region of interest" description="Disordered" evidence="3">
    <location>
        <begin position="36"/>
        <end position="114"/>
    </location>
</feature>
<dbReference type="SUPFAM" id="SSF50044">
    <property type="entry name" value="SH3-domain"/>
    <property type="match status" value="1"/>
</dbReference>
<protein>
    <recommendedName>
        <fullName evidence="4">SH3 domain-containing protein</fullName>
    </recommendedName>
</protein>
<organism evidence="5 6">
    <name type="scientific">Timema podura</name>
    <name type="common">Walking stick</name>
    <dbReference type="NCBI Taxonomy" id="61482"/>
    <lineage>
        <taxon>Eukaryota</taxon>
        <taxon>Metazoa</taxon>
        <taxon>Ecdysozoa</taxon>
        <taxon>Arthropoda</taxon>
        <taxon>Hexapoda</taxon>
        <taxon>Insecta</taxon>
        <taxon>Pterygota</taxon>
        <taxon>Neoptera</taxon>
        <taxon>Polyneoptera</taxon>
        <taxon>Phasmatodea</taxon>
        <taxon>Timematodea</taxon>
        <taxon>Timematoidea</taxon>
        <taxon>Timematidae</taxon>
        <taxon>Timema</taxon>
    </lineage>
</organism>
<proteinExistence type="predicted"/>
<feature type="domain" description="SH3" evidence="4">
    <location>
        <begin position="1"/>
        <end position="35"/>
    </location>
</feature>
<dbReference type="PANTHER" id="PTHR14167">
    <property type="entry name" value="SH3 DOMAIN-CONTAINING"/>
    <property type="match status" value="1"/>
</dbReference>
<reference evidence="5" key="1">
    <citation type="submission" date="2021-03" db="EMBL/GenBank/DDBJ databases">
        <authorList>
            <person name="Tran Van P."/>
        </authorList>
    </citation>
    <scope>NUCLEOTIDE SEQUENCE</scope>
</reference>
<dbReference type="InterPro" id="IPR036028">
    <property type="entry name" value="SH3-like_dom_sf"/>
</dbReference>
<comment type="caution">
    <text evidence="5">The sequence shown here is derived from an EMBL/GenBank/DDBJ whole genome shotgun (WGS) entry which is preliminary data.</text>
</comment>